<feature type="compositionally biased region" description="Low complexity" evidence="1">
    <location>
        <begin position="503"/>
        <end position="513"/>
    </location>
</feature>
<dbReference type="SUPFAM" id="SSF53383">
    <property type="entry name" value="PLP-dependent transferases"/>
    <property type="match status" value="1"/>
</dbReference>
<feature type="region of interest" description="Disordered" evidence="1">
    <location>
        <begin position="472"/>
        <end position="513"/>
    </location>
</feature>
<proteinExistence type="predicted"/>
<feature type="compositionally biased region" description="Low complexity" evidence="1">
    <location>
        <begin position="712"/>
        <end position="746"/>
    </location>
</feature>
<name>A0A835ZKQ3_9STRA</name>
<sequence>MARWARQWPSPEAKRQHRAALARARCRTHVARLRANHDLLRSRRERHLAAQKRWLAKQRGGAGGEGGDRSTGGPEPPYPPEQQAGEDGGTGTKEEEFLSVPDEARRPSSPPSVPESPRSERVDAGEAGADVPPRGEGDEAAEPAPAEPAAAEGEWWEEERGPSSPPPYLKDGYCPFRGLRASPPCARYYVDDPVYERLRLALERLVPGYELLAASSCSSDLLGLVHQWATCFGGETAGACLDLASAGGRGLPGRTCAARPRVDREAEGLRPKEQVLRLLGEEGRKSGSASFVDAWRSGAVQTAFVEHVRRRLVEDSPKPTILFLETAPVYYDACLTGGTLRALASLCARQGVALVTDEVMLSVRCGRPLSSDYARSFRPDAAVLGSKALGSAFVVVRRLSPLKHAFRSQPMMVGQEISAEAAEAAVRAIDYILREDLMGYIAGEGEARRRAAGASGAGYLWHDAPREVASAFRREGAAEETVADRPPPPPTADEGRAARSRRSPLPSSPLAPLASEHVSADLSESITRGGLGCGSEYLIDYGRRALLQKANAPLLRHGRAFTPGWPDMSRPVNARRFSFRVRDTHGRLDAPGFARRALGLKIGNPRRPSEPVSEVRYCEEGEGWAFSVRCHPGSANVRRHLVECLPAPFREGWDLQTEDPNLGTSPDGREVFVERWAGRATVSSELGTEERRSRKRKEGRRLQSRDARANISPARARAAPTAETSGPAASAVASVTVPALAPAPAAEGNRRDLEEAESDDDDQDCI</sequence>
<organism evidence="2 3">
    <name type="scientific">Tribonema minus</name>
    <dbReference type="NCBI Taxonomy" id="303371"/>
    <lineage>
        <taxon>Eukaryota</taxon>
        <taxon>Sar</taxon>
        <taxon>Stramenopiles</taxon>
        <taxon>Ochrophyta</taxon>
        <taxon>PX clade</taxon>
        <taxon>Xanthophyceae</taxon>
        <taxon>Tribonematales</taxon>
        <taxon>Tribonemataceae</taxon>
        <taxon>Tribonema</taxon>
    </lineage>
</organism>
<feature type="region of interest" description="Disordered" evidence="1">
    <location>
        <begin position="683"/>
        <end position="766"/>
    </location>
</feature>
<reference evidence="2" key="1">
    <citation type="submission" date="2021-02" db="EMBL/GenBank/DDBJ databases">
        <title>First Annotated Genome of the Yellow-green Alga Tribonema minus.</title>
        <authorList>
            <person name="Mahan K.M."/>
        </authorList>
    </citation>
    <scope>NUCLEOTIDE SEQUENCE</scope>
    <source>
        <strain evidence="2">UTEX B ZZ1240</strain>
    </source>
</reference>
<evidence type="ECO:0000256" key="1">
    <source>
        <dbReference type="SAM" id="MobiDB-lite"/>
    </source>
</evidence>
<feature type="compositionally biased region" description="Low complexity" evidence="1">
    <location>
        <begin position="142"/>
        <end position="153"/>
    </location>
</feature>
<feature type="compositionally biased region" description="Basic residues" evidence="1">
    <location>
        <begin position="43"/>
        <end position="56"/>
    </location>
</feature>
<dbReference type="InterPro" id="IPR015424">
    <property type="entry name" value="PyrdxlP-dep_Trfase"/>
</dbReference>
<feature type="compositionally biased region" description="Acidic residues" evidence="1">
    <location>
        <begin position="754"/>
        <end position="766"/>
    </location>
</feature>
<dbReference type="EMBL" id="JAFCMP010000001">
    <property type="protein sequence ID" value="KAG5192845.1"/>
    <property type="molecule type" value="Genomic_DNA"/>
</dbReference>
<evidence type="ECO:0000313" key="3">
    <source>
        <dbReference type="Proteomes" id="UP000664859"/>
    </source>
</evidence>
<dbReference type="InterPro" id="IPR015421">
    <property type="entry name" value="PyrdxlP-dep_Trfase_major"/>
</dbReference>
<dbReference type="Proteomes" id="UP000664859">
    <property type="component" value="Unassembled WGS sequence"/>
</dbReference>
<accession>A0A835ZKQ3</accession>
<feature type="region of interest" description="Disordered" evidence="1">
    <location>
        <begin position="36"/>
        <end position="168"/>
    </location>
</feature>
<feature type="compositionally biased region" description="Basic and acidic residues" evidence="1">
    <location>
        <begin position="92"/>
        <end position="106"/>
    </location>
</feature>
<evidence type="ECO:0000313" key="2">
    <source>
        <dbReference type="EMBL" id="KAG5192845.1"/>
    </source>
</evidence>
<gene>
    <name evidence="2" type="ORF">JKP88DRAFT_346308</name>
</gene>
<keyword evidence="3" id="KW-1185">Reference proteome</keyword>
<dbReference type="AlphaFoldDB" id="A0A835ZKQ3"/>
<comment type="caution">
    <text evidence="2">The sequence shown here is derived from an EMBL/GenBank/DDBJ whole genome shotgun (WGS) entry which is preliminary data.</text>
</comment>
<feature type="region of interest" description="Disordered" evidence="1">
    <location>
        <begin position="1"/>
        <end position="21"/>
    </location>
</feature>
<dbReference type="Gene3D" id="3.40.640.10">
    <property type="entry name" value="Type I PLP-dependent aspartate aminotransferase-like (Major domain)"/>
    <property type="match status" value="1"/>
</dbReference>
<protein>
    <submittedName>
        <fullName evidence="2">Uncharacterized protein</fullName>
    </submittedName>
</protein>